<evidence type="ECO:0000313" key="6">
    <source>
        <dbReference type="EMBL" id="CAB4190189.1"/>
    </source>
</evidence>
<feature type="region of interest" description="Disordered" evidence="1">
    <location>
        <begin position="218"/>
        <end position="264"/>
    </location>
</feature>
<proteinExistence type="predicted"/>
<protein>
    <submittedName>
        <fullName evidence="8">Uncharacterized protein</fullName>
    </submittedName>
</protein>
<evidence type="ECO:0000313" key="3">
    <source>
        <dbReference type="EMBL" id="CAB4167109.1"/>
    </source>
</evidence>
<evidence type="ECO:0000313" key="5">
    <source>
        <dbReference type="EMBL" id="CAB4186286.1"/>
    </source>
</evidence>
<gene>
    <name evidence="5" type="ORF">UFOVP1132_66</name>
    <name evidence="6" type="ORF">UFOVP1190_41</name>
    <name evidence="7" type="ORF">UFOVP1248_86</name>
    <name evidence="8" type="ORF">UFOVP1493_102</name>
    <name evidence="10" type="ORF">UFOVP1584_72</name>
    <name evidence="9" type="ORF">UFOVP1635_94</name>
    <name evidence="2" type="ORF">UFOVP521_36</name>
    <name evidence="3" type="ORF">UFOVP856_8</name>
    <name evidence="4" type="ORF">UFOVP967_80</name>
</gene>
<name>A0A6J5SQP2_9CAUD</name>
<feature type="compositionally biased region" description="Polar residues" evidence="1">
    <location>
        <begin position="250"/>
        <end position="264"/>
    </location>
</feature>
<feature type="compositionally biased region" description="Polar residues" evidence="1">
    <location>
        <begin position="230"/>
        <end position="243"/>
    </location>
</feature>
<dbReference type="EMBL" id="LR797145">
    <property type="protein sequence ID" value="CAB4190189.1"/>
    <property type="molecule type" value="Genomic_DNA"/>
</dbReference>
<dbReference type="EMBL" id="LR796496">
    <property type="protein sequence ID" value="CAB4148308.1"/>
    <property type="molecule type" value="Genomic_DNA"/>
</dbReference>
<dbReference type="EMBL" id="LR796811">
    <property type="protein sequence ID" value="CAB4167109.1"/>
    <property type="molecule type" value="Genomic_DNA"/>
</dbReference>
<evidence type="ECO:0000313" key="9">
    <source>
        <dbReference type="EMBL" id="CAB4220156.1"/>
    </source>
</evidence>
<dbReference type="EMBL" id="LR797456">
    <property type="protein sequence ID" value="CAB4217842.1"/>
    <property type="molecule type" value="Genomic_DNA"/>
</dbReference>
<evidence type="ECO:0000313" key="7">
    <source>
        <dbReference type="EMBL" id="CAB4192778.1"/>
    </source>
</evidence>
<sequence length="277" mass="30021">MGGSLVRSMGFSPENKGNQSSVDIFRLQTGEKARIVVLDQTATMGWAHYLTVGERGRSIVCLGDEHILASVGSDSSGCPACALAEPGRDSAVGYPRRRFAIRIARYRTNKSGEVLKPISLALEAWAFGDDKFNKLVDRATEHGDLRKKDLIVTSVSGMWQSMDIEVGAKVAFQDDQSALSQYKTIRERAAEVDLERVIGTKMSFEALESLVRRIKEGAGGTVPAKPVPSKNGQTFGSQSSSSKTIDDILSSHTPSFASKSSNTFVDDDKELDLGEIL</sequence>
<dbReference type="EMBL" id="LR797496">
    <property type="protein sequence ID" value="CAB4220156.1"/>
    <property type="molecule type" value="Genomic_DNA"/>
</dbReference>
<dbReference type="EMBL" id="LR796910">
    <property type="protein sequence ID" value="CAB4174760.1"/>
    <property type="molecule type" value="Genomic_DNA"/>
</dbReference>
<accession>A0A6J5SQP2</accession>
<dbReference type="EMBL" id="LR797192">
    <property type="protein sequence ID" value="CAB4192778.1"/>
    <property type="molecule type" value="Genomic_DNA"/>
</dbReference>
<dbReference type="EMBL" id="LR798432">
    <property type="protein sequence ID" value="CAB5231388.1"/>
    <property type="molecule type" value="Genomic_DNA"/>
</dbReference>
<evidence type="ECO:0000313" key="8">
    <source>
        <dbReference type="EMBL" id="CAB4217842.1"/>
    </source>
</evidence>
<evidence type="ECO:0000313" key="10">
    <source>
        <dbReference type="EMBL" id="CAB5231388.1"/>
    </source>
</evidence>
<dbReference type="EMBL" id="LR797088">
    <property type="protein sequence ID" value="CAB4186286.1"/>
    <property type="molecule type" value="Genomic_DNA"/>
</dbReference>
<organism evidence="8">
    <name type="scientific">uncultured Caudovirales phage</name>
    <dbReference type="NCBI Taxonomy" id="2100421"/>
    <lineage>
        <taxon>Viruses</taxon>
        <taxon>Duplodnaviria</taxon>
        <taxon>Heunggongvirae</taxon>
        <taxon>Uroviricota</taxon>
        <taxon>Caudoviricetes</taxon>
        <taxon>Peduoviridae</taxon>
        <taxon>Maltschvirus</taxon>
        <taxon>Maltschvirus maltsch</taxon>
    </lineage>
</organism>
<reference evidence="8" key="1">
    <citation type="submission" date="2020-05" db="EMBL/GenBank/DDBJ databases">
        <authorList>
            <person name="Chiriac C."/>
            <person name="Salcher M."/>
            <person name="Ghai R."/>
            <person name="Kavagutti S V."/>
        </authorList>
    </citation>
    <scope>NUCLEOTIDE SEQUENCE</scope>
</reference>
<evidence type="ECO:0000313" key="2">
    <source>
        <dbReference type="EMBL" id="CAB4148308.1"/>
    </source>
</evidence>
<evidence type="ECO:0000256" key="1">
    <source>
        <dbReference type="SAM" id="MobiDB-lite"/>
    </source>
</evidence>
<evidence type="ECO:0000313" key="4">
    <source>
        <dbReference type="EMBL" id="CAB4174760.1"/>
    </source>
</evidence>